<comment type="caution">
    <text evidence="2">The sequence shown here is derived from an EMBL/GenBank/DDBJ whole genome shotgun (WGS) entry which is preliminary data.</text>
</comment>
<dbReference type="EMBL" id="JAWJWF010000051">
    <property type="protein sequence ID" value="KAK6617645.1"/>
    <property type="molecule type" value="Genomic_DNA"/>
</dbReference>
<protein>
    <submittedName>
        <fullName evidence="2">Uncharacterized protein</fullName>
    </submittedName>
</protein>
<organism evidence="2 3">
    <name type="scientific">Polyplax serrata</name>
    <name type="common">Common mouse louse</name>
    <dbReference type="NCBI Taxonomy" id="468196"/>
    <lineage>
        <taxon>Eukaryota</taxon>
        <taxon>Metazoa</taxon>
        <taxon>Ecdysozoa</taxon>
        <taxon>Arthropoda</taxon>
        <taxon>Hexapoda</taxon>
        <taxon>Insecta</taxon>
        <taxon>Pterygota</taxon>
        <taxon>Neoptera</taxon>
        <taxon>Paraneoptera</taxon>
        <taxon>Psocodea</taxon>
        <taxon>Troctomorpha</taxon>
        <taxon>Phthiraptera</taxon>
        <taxon>Anoplura</taxon>
        <taxon>Polyplacidae</taxon>
        <taxon>Polyplax</taxon>
    </lineage>
</organism>
<sequence>MNLWDAVCMGFIYASLLEFVCVNYVGRKRPLHNVVYRPGENPVTQDRSHTFCQKCVVTVSAASTGVFPAPFLYLKNCMHYVRCPKEKRQPEPCSTPPRQTVRTVWRNKALSLKIFSR</sequence>
<proteinExistence type="predicted"/>
<keyword evidence="3" id="KW-1185">Reference proteome</keyword>
<name>A0ABR1AEF4_POLSC</name>
<feature type="transmembrane region" description="Helical" evidence="1">
    <location>
        <begin position="6"/>
        <end position="26"/>
    </location>
</feature>
<dbReference type="Proteomes" id="UP001359485">
    <property type="component" value="Unassembled WGS sequence"/>
</dbReference>
<evidence type="ECO:0000313" key="2">
    <source>
        <dbReference type="EMBL" id="KAK6617645.1"/>
    </source>
</evidence>
<evidence type="ECO:0000256" key="1">
    <source>
        <dbReference type="SAM" id="Phobius"/>
    </source>
</evidence>
<dbReference type="Gene3D" id="6.10.250.2810">
    <property type="match status" value="1"/>
</dbReference>
<dbReference type="InterPro" id="IPR036719">
    <property type="entry name" value="Neuro-gated_channel_TM_sf"/>
</dbReference>
<reference evidence="2 3" key="1">
    <citation type="submission" date="2023-09" db="EMBL/GenBank/DDBJ databases">
        <title>Genomes of two closely related lineages of the louse Polyplax serrata with different host specificities.</title>
        <authorList>
            <person name="Martinu J."/>
            <person name="Tarabai H."/>
            <person name="Stefka J."/>
            <person name="Hypsa V."/>
        </authorList>
    </citation>
    <scope>NUCLEOTIDE SEQUENCE [LARGE SCALE GENOMIC DNA]</scope>
    <source>
        <strain evidence="2">98ZLc_SE</strain>
    </source>
</reference>
<gene>
    <name evidence="2" type="ORF">RUM44_005233</name>
</gene>
<keyword evidence="1" id="KW-0472">Membrane</keyword>
<dbReference type="SUPFAM" id="SSF90112">
    <property type="entry name" value="Neurotransmitter-gated ion-channel transmembrane pore"/>
    <property type="match status" value="1"/>
</dbReference>
<accession>A0ABR1AEF4</accession>
<evidence type="ECO:0000313" key="3">
    <source>
        <dbReference type="Proteomes" id="UP001359485"/>
    </source>
</evidence>
<keyword evidence="1" id="KW-0812">Transmembrane</keyword>
<keyword evidence="1" id="KW-1133">Transmembrane helix</keyword>